<dbReference type="RefSeq" id="XP_007770655.1">
    <property type="nucleotide sequence ID" value="XM_007772465.1"/>
</dbReference>
<organism evidence="1 2">
    <name type="scientific">Coniophora puteana (strain RWD-64-598)</name>
    <name type="common">Brown rot fungus</name>
    <dbReference type="NCBI Taxonomy" id="741705"/>
    <lineage>
        <taxon>Eukaryota</taxon>
        <taxon>Fungi</taxon>
        <taxon>Dikarya</taxon>
        <taxon>Basidiomycota</taxon>
        <taxon>Agaricomycotina</taxon>
        <taxon>Agaricomycetes</taxon>
        <taxon>Agaricomycetidae</taxon>
        <taxon>Boletales</taxon>
        <taxon>Coniophorineae</taxon>
        <taxon>Coniophoraceae</taxon>
        <taxon>Coniophora</taxon>
    </lineage>
</organism>
<dbReference type="GeneID" id="19203479"/>
<dbReference type="Proteomes" id="UP000053558">
    <property type="component" value="Unassembled WGS sequence"/>
</dbReference>
<name>A0A5M3MIG7_CONPW</name>
<evidence type="ECO:0000313" key="1">
    <source>
        <dbReference type="EMBL" id="EIW78893.1"/>
    </source>
</evidence>
<keyword evidence="2" id="KW-1185">Reference proteome</keyword>
<reference evidence="2" key="1">
    <citation type="journal article" date="2012" name="Science">
        <title>The Paleozoic origin of enzymatic lignin decomposition reconstructed from 31 fungal genomes.</title>
        <authorList>
            <person name="Floudas D."/>
            <person name="Binder M."/>
            <person name="Riley R."/>
            <person name="Barry K."/>
            <person name="Blanchette R.A."/>
            <person name="Henrissat B."/>
            <person name="Martinez A.T."/>
            <person name="Otillar R."/>
            <person name="Spatafora J.W."/>
            <person name="Yadav J.S."/>
            <person name="Aerts A."/>
            <person name="Benoit I."/>
            <person name="Boyd A."/>
            <person name="Carlson A."/>
            <person name="Copeland A."/>
            <person name="Coutinho P.M."/>
            <person name="de Vries R.P."/>
            <person name="Ferreira P."/>
            <person name="Findley K."/>
            <person name="Foster B."/>
            <person name="Gaskell J."/>
            <person name="Glotzer D."/>
            <person name="Gorecki P."/>
            <person name="Heitman J."/>
            <person name="Hesse C."/>
            <person name="Hori C."/>
            <person name="Igarashi K."/>
            <person name="Jurgens J.A."/>
            <person name="Kallen N."/>
            <person name="Kersten P."/>
            <person name="Kohler A."/>
            <person name="Kuees U."/>
            <person name="Kumar T.K.A."/>
            <person name="Kuo A."/>
            <person name="LaButti K."/>
            <person name="Larrondo L.F."/>
            <person name="Lindquist E."/>
            <person name="Ling A."/>
            <person name="Lombard V."/>
            <person name="Lucas S."/>
            <person name="Lundell T."/>
            <person name="Martin R."/>
            <person name="McLaughlin D.J."/>
            <person name="Morgenstern I."/>
            <person name="Morin E."/>
            <person name="Murat C."/>
            <person name="Nagy L.G."/>
            <person name="Nolan M."/>
            <person name="Ohm R.A."/>
            <person name="Patyshakuliyeva A."/>
            <person name="Rokas A."/>
            <person name="Ruiz-Duenas F.J."/>
            <person name="Sabat G."/>
            <person name="Salamov A."/>
            <person name="Samejima M."/>
            <person name="Schmutz J."/>
            <person name="Slot J.C."/>
            <person name="St John F."/>
            <person name="Stenlid J."/>
            <person name="Sun H."/>
            <person name="Sun S."/>
            <person name="Syed K."/>
            <person name="Tsang A."/>
            <person name="Wiebenga A."/>
            <person name="Young D."/>
            <person name="Pisabarro A."/>
            <person name="Eastwood D.C."/>
            <person name="Martin F."/>
            <person name="Cullen D."/>
            <person name="Grigoriev I.V."/>
            <person name="Hibbett D.S."/>
        </authorList>
    </citation>
    <scope>NUCLEOTIDE SEQUENCE [LARGE SCALE GENOMIC DNA]</scope>
    <source>
        <strain evidence="2">RWD-64-598 SS2</strain>
    </source>
</reference>
<sequence length="64" mass="7185">MEGDLVFAVDGVGRKVMRYTSGHNDKLGSSFDAIYRVWSNGEELRVDKDPLSRSLTRGENTFFG</sequence>
<accession>A0A5M3MIG7</accession>
<dbReference type="KEGG" id="cput:CONPUDRAFT_155598"/>
<evidence type="ECO:0000313" key="2">
    <source>
        <dbReference type="Proteomes" id="UP000053558"/>
    </source>
</evidence>
<dbReference type="EMBL" id="JH711581">
    <property type="protein sequence ID" value="EIW78893.1"/>
    <property type="molecule type" value="Genomic_DNA"/>
</dbReference>
<proteinExistence type="predicted"/>
<comment type="caution">
    <text evidence="1">The sequence shown here is derived from an EMBL/GenBank/DDBJ whole genome shotgun (WGS) entry which is preliminary data.</text>
</comment>
<gene>
    <name evidence="1" type="ORF">CONPUDRAFT_155598</name>
</gene>
<dbReference type="AlphaFoldDB" id="A0A5M3MIG7"/>
<protein>
    <submittedName>
        <fullName evidence="1">Uncharacterized protein</fullName>
    </submittedName>
</protein>